<name>A0A0E9TG91_ANGAN</name>
<dbReference type="AlphaFoldDB" id="A0A0E9TG91"/>
<reference evidence="1" key="1">
    <citation type="submission" date="2014-11" db="EMBL/GenBank/DDBJ databases">
        <authorList>
            <person name="Amaro Gonzalez C."/>
        </authorList>
    </citation>
    <scope>NUCLEOTIDE SEQUENCE</scope>
</reference>
<proteinExistence type="predicted"/>
<evidence type="ECO:0000313" key="1">
    <source>
        <dbReference type="EMBL" id="JAH51915.1"/>
    </source>
</evidence>
<accession>A0A0E9TG91</accession>
<sequence length="55" mass="6339">MPQNSEIGNYRLHCNAYRITGLNDFFKNNLVSCSLQGYDRSRTLNNKTRKLQSSA</sequence>
<dbReference type="EMBL" id="GBXM01056662">
    <property type="protein sequence ID" value="JAH51915.1"/>
    <property type="molecule type" value="Transcribed_RNA"/>
</dbReference>
<reference evidence="1" key="2">
    <citation type="journal article" date="2015" name="Fish Shellfish Immunol.">
        <title>Early steps in the European eel (Anguilla anguilla)-Vibrio vulnificus interaction in the gills: Role of the RtxA13 toxin.</title>
        <authorList>
            <person name="Callol A."/>
            <person name="Pajuelo D."/>
            <person name="Ebbesson L."/>
            <person name="Teles M."/>
            <person name="MacKenzie S."/>
            <person name="Amaro C."/>
        </authorList>
    </citation>
    <scope>NUCLEOTIDE SEQUENCE</scope>
</reference>
<protein>
    <submittedName>
        <fullName evidence="1">Uncharacterized protein</fullName>
    </submittedName>
</protein>
<organism evidence="1">
    <name type="scientific">Anguilla anguilla</name>
    <name type="common">European freshwater eel</name>
    <name type="synonym">Muraena anguilla</name>
    <dbReference type="NCBI Taxonomy" id="7936"/>
    <lineage>
        <taxon>Eukaryota</taxon>
        <taxon>Metazoa</taxon>
        <taxon>Chordata</taxon>
        <taxon>Craniata</taxon>
        <taxon>Vertebrata</taxon>
        <taxon>Euteleostomi</taxon>
        <taxon>Actinopterygii</taxon>
        <taxon>Neopterygii</taxon>
        <taxon>Teleostei</taxon>
        <taxon>Anguilliformes</taxon>
        <taxon>Anguillidae</taxon>
        <taxon>Anguilla</taxon>
    </lineage>
</organism>